<dbReference type="RefSeq" id="WP_004637098.1">
    <property type="nucleotide sequence ID" value="NZ_GG770435.1"/>
</dbReference>
<organism evidence="1 2">
    <name type="scientific">Acinetobacter haemolyticus ATCC 19194</name>
    <dbReference type="NCBI Taxonomy" id="707232"/>
    <lineage>
        <taxon>Bacteria</taxon>
        <taxon>Pseudomonadati</taxon>
        <taxon>Pseudomonadota</taxon>
        <taxon>Gammaproteobacteria</taxon>
        <taxon>Moraxellales</taxon>
        <taxon>Moraxellaceae</taxon>
        <taxon>Acinetobacter</taxon>
    </lineage>
</organism>
<proteinExistence type="predicted"/>
<dbReference type="HOGENOM" id="CLU_1987827_0_0_6"/>
<sequence length="131" mass="14841">MSENRFTKARQNKEFTHIDVNSDAKNSTGATPSNKIITRNKSVVLLEPNTLPVSTRSRTKNGRNLTIPLFVEELNIIEKAVAILGQKSDTSINNFIRQTILDQCKKIIGKDEYQKMLSQQLNVIKTPKEKN</sequence>
<dbReference type="AlphaFoldDB" id="D4XKF1"/>
<accession>D4XKF1</accession>
<evidence type="ECO:0000313" key="1">
    <source>
        <dbReference type="EMBL" id="EFF84334.1"/>
    </source>
</evidence>
<dbReference type="EMBL" id="ADMT01000060">
    <property type="protein sequence ID" value="EFF84334.1"/>
    <property type="molecule type" value="Genomic_DNA"/>
</dbReference>
<comment type="caution">
    <text evidence="1">The sequence shown here is derived from an EMBL/GenBank/DDBJ whole genome shotgun (WGS) entry which is preliminary data.</text>
</comment>
<dbReference type="Proteomes" id="UP000003085">
    <property type="component" value="Unassembled WGS sequence"/>
</dbReference>
<name>D4XKF1_ACIHA</name>
<reference evidence="2" key="1">
    <citation type="submission" date="2010-03" db="EMBL/GenBank/DDBJ databases">
        <title>Complete sequence of Mobiluncus curtisii ATCC 43063.</title>
        <authorList>
            <person name="Muzny D."/>
            <person name="Qin X."/>
            <person name="Deng J."/>
            <person name="Jiang H."/>
            <person name="Liu Y."/>
            <person name="Qu J."/>
            <person name="Song X.-Z."/>
            <person name="Zhang L."/>
            <person name="Thornton R."/>
            <person name="Coyle M."/>
            <person name="Francisco L."/>
            <person name="Jackson L."/>
            <person name="Javaid M."/>
            <person name="Korchina V."/>
            <person name="Kovar C."/>
            <person name="Mata R."/>
            <person name="Mathew T."/>
            <person name="Ngo R."/>
            <person name="Nguyen L."/>
            <person name="Nguyen N."/>
            <person name="Okwuonu G."/>
            <person name="Ongeri F."/>
            <person name="Pham C."/>
            <person name="Simmons D."/>
            <person name="Wilczek-Boney K."/>
            <person name="Hale W."/>
            <person name="Jakkamsetti A."/>
            <person name="Pham P."/>
            <person name="Ruth R."/>
            <person name="San Lucas F."/>
            <person name="Warren J."/>
            <person name="Zhang J."/>
            <person name="Zhao Z."/>
            <person name="Zhou C."/>
            <person name="Zhu D."/>
            <person name="Lee S."/>
            <person name="Bess C."/>
            <person name="Blankenburg K."/>
            <person name="Forbes L."/>
            <person name="Fu Q."/>
            <person name="Gubbala S."/>
            <person name="Hirani K."/>
            <person name="Jayaseelan J.C."/>
            <person name="Lara F."/>
            <person name="Munidasa M."/>
            <person name="Palculict T."/>
            <person name="Patil S."/>
            <person name="Pu L.-L."/>
            <person name="Saada N."/>
            <person name="Tang L."/>
            <person name="Weissenberger G."/>
            <person name="Zhu Y."/>
            <person name="Hemphill L."/>
            <person name="Shang Y."/>
            <person name="Youmans B."/>
            <person name="Ayvaz T."/>
            <person name="Ross M."/>
            <person name="Santibanez J."/>
            <person name="Aqrawi P."/>
            <person name="Gross S."/>
            <person name="Joshi V."/>
            <person name="Fowler G."/>
            <person name="Nazareth L."/>
            <person name="Reid J."/>
            <person name="Worley K."/>
            <person name="Petrosino J."/>
            <person name="Highlander S."/>
            <person name="Gibbs R."/>
            <person name="Gibbs R."/>
        </authorList>
    </citation>
    <scope>NUCLEOTIDE SEQUENCE [LARGE SCALE GENOMIC DNA]</scope>
    <source>
        <strain evidence="2">ATCC 19194</strain>
    </source>
</reference>
<evidence type="ECO:0000313" key="2">
    <source>
        <dbReference type="Proteomes" id="UP000003085"/>
    </source>
</evidence>
<protein>
    <submittedName>
        <fullName evidence="1">Uncharacterized protein</fullName>
    </submittedName>
</protein>
<gene>
    <name evidence="1" type="ORF">HMP0015_0193</name>
</gene>